<dbReference type="EMBL" id="BSOT01000006">
    <property type="protein sequence ID" value="GLR71797.1"/>
    <property type="molecule type" value="Genomic_DNA"/>
</dbReference>
<evidence type="ECO:0000256" key="2">
    <source>
        <dbReference type="SAM" id="Phobius"/>
    </source>
</evidence>
<keyword evidence="4" id="KW-1185">Reference proteome</keyword>
<accession>A0AA37SYR8</accession>
<feature type="transmembrane region" description="Helical" evidence="2">
    <location>
        <begin position="107"/>
        <end position="134"/>
    </location>
</feature>
<name>A0AA37SYR8_9ALTE</name>
<organism evidence="3 4">
    <name type="scientific">Agaribacter marinus</name>
    <dbReference type="NCBI Taxonomy" id="1431249"/>
    <lineage>
        <taxon>Bacteria</taxon>
        <taxon>Pseudomonadati</taxon>
        <taxon>Pseudomonadota</taxon>
        <taxon>Gammaproteobacteria</taxon>
        <taxon>Alteromonadales</taxon>
        <taxon>Alteromonadaceae</taxon>
        <taxon>Agaribacter</taxon>
    </lineage>
</organism>
<evidence type="ECO:0000313" key="3">
    <source>
        <dbReference type="EMBL" id="GLR71797.1"/>
    </source>
</evidence>
<reference evidence="3" key="1">
    <citation type="journal article" date="2014" name="Int. J. Syst. Evol. Microbiol.">
        <title>Complete genome sequence of Corynebacterium casei LMG S-19264T (=DSM 44701T), isolated from a smear-ripened cheese.</title>
        <authorList>
            <consortium name="US DOE Joint Genome Institute (JGI-PGF)"/>
            <person name="Walter F."/>
            <person name="Albersmeier A."/>
            <person name="Kalinowski J."/>
            <person name="Ruckert C."/>
        </authorList>
    </citation>
    <scope>NUCLEOTIDE SEQUENCE</scope>
    <source>
        <strain evidence="3">NBRC 110023</strain>
    </source>
</reference>
<evidence type="ECO:0000313" key="4">
    <source>
        <dbReference type="Proteomes" id="UP001156601"/>
    </source>
</evidence>
<evidence type="ECO:0008006" key="5">
    <source>
        <dbReference type="Google" id="ProtNLM"/>
    </source>
</evidence>
<feature type="compositionally biased region" description="Basic and acidic residues" evidence="1">
    <location>
        <begin position="12"/>
        <end position="22"/>
    </location>
</feature>
<keyword evidence="2" id="KW-0812">Transmembrane</keyword>
<proteinExistence type="predicted"/>
<reference evidence="3" key="2">
    <citation type="submission" date="2023-01" db="EMBL/GenBank/DDBJ databases">
        <title>Draft genome sequence of Agaribacter marinus strain NBRC 110023.</title>
        <authorList>
            <person name="Sun Q."/>
            <person name="Mori K."/>
        </authorList>
    </citation>
    <scope>NUCLEOTIDE SEQUENCE</scope>
    <source>
        <strain evidence="3">NBRC 110023</strain>
    </source>
</reference>
<comment type="caution">
    <text evidence="3">The sequence shown here is derived from an EMBL/GenBank/DDBJ whole genome shotgun (WGS) entry which is preliminary data.</text>
</comment>
<keyword evidence="2" id="KW-0472">Membrane</keyword>
<keyword evidence="2" id="KW-1133">Transmembrane helix</keyword>
<sequence length="157" mass="17973">MNSINTKSQTDSNRHPEQEKNIGKTVIPKGQPQAVKNILQRMPKEIAESFSEEQLAHLHTALGARSWKKHSIDIRSTFSIPLSPTSIYYVFLVGKNHREMSRREQRISALTSALIISLFVLFSMLVGLLTLYLLKSWLGINLFEDFSLGIWDWFKGL</sequence>
<gene>
    <name evidence="3" type="ORF">GCM10007852_27050</name>
</gene>
<evidence type="ECO:0000256" key="1">
    <source>
        <dbReference type="SAM" id="MobiDB-lite"/>
    </source>
</evidence>
<dbReference type="AlphaFoldDB" id="A0AA37SYR8"/>
<feature type="compositionally biased region" description="Polar residues" evidence="1">
    <location>
        <begin position="1"/>
        <end position="11"/>
    </location>
</feature>
<feature type="region of interest" description="Disordered" evidence="1">
    <location>
        <begin position="1"/>
        <end position="27"/>
    </location>
</feature>
<dbReference type="Proteomes" id="UP001156601">
    <property type="component" value="Unassembled WGS sequence"/>
</dbReference>
<protein>
    <recommendedName>
        <fullName evidence="5">3-phosphoshikimate 1-carboxyvinyltransferase</fullName>
    </recommendedName>
</protein>